<organism evidence="1 2">
    <name type="scientific">Thermodesulfitimonas autotrophica</name>
    <dbReference type="NCBI Taxonomy" id="1894989"/>
    <lineage>
        <taxon>Bacteria</taxon>
        <taxon>Bacillati</taxon>
        <taxon>Bacillota</taxon>
        <taxon>Clostridia</taxon>
        <taxon>Thermoanaerobacterales</taxon>
        <taxon>Thermoanaerobacteraceae</taxon>
        <taxon>Thermodesulfitimonas</taxon>
    </lineage>
</organism>
<reference evidence="1 2" key="1">
    <citation type="submission" date="2018-11" db="EMBL/GenBank/DDBJ databases">
        <title>Genomic Encyclopedia of Type Strains, Phase IV (KMG-IV): sequencing the most valuable type-strain genomes for metagenomic binning, comparative biology and taxonomic classification.</title>
        <authorList>
            <person name="Goeker M."/>
        </authorList>
    </citation>
    <scope>NUCLEOTIDE SEQUENCE [LARGE SCALE GENOMIC DNA]</scope>
    <source>
        <strain evidence="1 2">DSM 102936</strain>
    </source>
</reference>
<gene>
    <name evidence="1" type="ORF">EDD75_0390</name>
</gene>
<dbReference type="AlphaFoldDB" id="A0A3N5AXF6"/>
<comment type="caution">
    <text evidence="1">The sequence shown here is derived from an EMBL/GenBank/DDBJ whole genome shotgun (WGS) entry which is preliminary data.</text>
</comment>
<accession>A0A3N5AXF6</accession>
<proteinExistence type="predicted"/>
<dbReference type="RefSeq" id="WP_170157664.1">
    <property type="nucleotide sequence ID" value="NZ_RKRE01000001.1"/>
</dbReference>
<keyword evidence="2" id="KW-1185">Reference proteome</keyword>
<sequence>MLEVAFGENEGERKLVWLRLDEQVERVEIEAGGVPHPKCVSLRERLRRKESGE</sequence>
<evidence type="ECO:0000313" key="1">
    <source>
        <dbReference type="EMBL" id="RPF49573.1"/>
    </source>
</evidence>
<evidence type="ECO:0000313" key="2">
    <source>
        <dbReference type="Proteomes" id="UP000282654"/>
    </source>
</evidence>
<protein>
    <submittedName>
        <fullName evidence="1">Uncharacterized protein</fullName>
    </submittedName>
</protein>
<name>A0A3N5AXF6_9THEO</name>
<dbReference type="Proteomes" id="UP000282654">
    <property type="component" value="Unassembled WGS sequence"/>
</dbReference>
<dbReference type="EMBL" id="RKRE01000001">
    <property type="protein sequence ID" value="RPF49573.1"/>
    <property type="molecule type" value="Genomic_DNA"/>
</dbReference>